<protein>
    <submittedName>
        <fullName evidence="3">Unannotated protein</fullName>
    </submittedName>
</protein>
<dbReference type="EMBL" id="CAEZYH010000003">
    <property type="protein sequence ID" value="CAB4706925.1"/>
    <property type="molecule type" value="Genomic_DNA"/>
</dbReference>
<keyword evidence="1" id="KW-0808">Transferase</keyword>
<dbReference type="InterPro" id="IPR001296">
    <property type="entry name" value="Glyco_trans_1"/>
</dbReference>
<dbReference type="Pfam" id="PF00534">
    <property type="entry name" value="Glycos_transf_1"/>
    <property type="match status" value="1"/>
</dbReference>
<sequence>MTAQPKVLVDGRVISHPTAGGRGVGRYTIALVRAMHESGASVTVMNSSVHDEQLWLDAIPALKVAPFEPNTVRAVSTDTWFMCTQMMLHPIPLDVVPRMITEAGLRVVGILLDVIPYRYPERYLTDPGALRQSQLRAMLVRTFDAMLACSTFSADTSASVLNFERSRIHMVGAAVEPQFALGQGSAHRFKRLIDKGVETSRGLVVAVTGGDDRKNTAGLIRAFAKLPNELRTSHQLVIACAAVPVVQKRWRDVANAVGLTEGDVIFTDTVTDDEMVALYQSARLSVMPSLEEGFGLPVAEAAACGCVTICSNNSSLPEVIDCDEALFNASDVGDIARAIEWALTDEEHRLRLKTAAANATKRWTLYNVGRDAVNALNSHSANSVSHQSVQIANRIGLMGPSAGSPSGIGTYNARLANTWRENRDLPEIVEYVDVSSTSIAVNDCHSAAGMGRYWYPHDVDHLIVSLGSSPYHAMSVARASENACHVWLHEPTLVGCHVGIGHLSGSREWADEYMRDRLRDCNVSEQLWPIDLLDAEAYHTAGIHFLEPVLRHARSVIVSSDEAAQKIRDIRDDVPILVLPLAHAMCEPVTQWPSDQLVVSVGWIDASKRPDEVVQSLARMKARLLFVGEASDEIQEQVMDVADKLGMASQVSFTGRLSDDEYDRTLRSASLAIQLRLHGGRGERSAAVNDLRSRGIPVICDIGREESFSVDEIEQQARELLYEETVWNIASADSVAIARSWTFADVSRALVSWVDRSHEFEAATIHQASSLG</sequence>
<name>A0A6J6QCK7_9ZZZZ</name>
<dbReference type="Gene3D" id="3.40.50.2000">
    <property type="entry name" value="Glycogen Phosphorylase B"/>
    <property type="match status" value="2"/>
</dbReference>
<evidence type="ECO:0000313" key="3">
    <source>
        <dbReference type="EMBL" id="CAB4706925.1"/>
    </source>
</evidence>
<dbReference type="SUPFAM" id="SSF53756">
    <property type="entry name" value="UDP-Glycosyltransferase/glycogen phosphorylase"/>
    <property type="match status" value="2"/>
</dbReference>
<evidence type="ECO:0000259" key="2">
    <source>
        <dbReference type="Pfam" id="PF00534"/>
    </source>
</evidence>
<proteinExistence type="predicted"/>
<dbReference type="PANTHER" id="PTHR46401:SF2">
    <property type="entry name" value="GLYCOSYLTRANSFERASE WBBK-RELATED"/>
    <property type="match status" value="1"/>
</dbReference>
<feature type="domain" description="Glycosyl transferase family 1" evidence="2">
    <location>
        <begin position="203"/>
        <end position="357"/>
    </location>
</feature>
<dbReference type="PANTHER" id="PTHR46401">
    <property type="entry name" value="GLYCOSYLTRANSFERASE WBBK-RELATED"/>
    <property type="match status" value="1"/>
</dbReference>
<organism evidence="3">
    <name type="scientific">freshwater metagenome</name>
    <dbReference type="NCBI Taxonomy" id="449393"/>
    <lineage>
        <taxon>unclassified sequences</taxon>
        <taxon>metagenomes</taxon>
        <taxon>ecological metagenomes</taxon>
    </lineage>
</organism>
<gene>
    <name evidence="3" type="ORF">UFOPK2658_00149</name>
</gene>
<reference evidence="3" key="1">
    <citation type="submission" date="2020-05" db="EMBL/GenBank/DDBJ databases">
        <authorList>
            <person name="Chiriac C."/>
            <person name="Salcher M."/>
            <person name="Ghai R."/>
            <person name="Kavagutti S V."/>
        </authorList>
    </citation>
    <scope>NUCLEOTIDE SEQUENCE</scope>
</reference>
<dbReference type="GO" id="GO:0009103">
    <property type="term" value="P:lipopolysaccharide biosynthetic process"/>
    <property type="evidence" value="ECO:0007669"/>
    <property type="project" value="TreeGrafter"/>
</dbReference>
<evidence type="ECO:0000256" key="1">
    <source>
        <dbReference type="ARBA" id="ARBA00022679"/>
    </source>
</evidence>
<dbReference type="GO" id="GO:0016757">
    <property type="term" value="F:glycosyltransferase activity"/>
    <property type="evidence" value="ECO:0007669"/>
    <property type="project" value="InterPro"/>
</dbReference>
<dbReference type="CDD" id="cd03809">
    <property type="entry name" value="GT4_MtfB-like"/>
    <property type="match status" value="1"/>
</dbReference>
<accession>A0A6J6QCK7</accession>
<dbReference type="AlphaFoldDB" id="A0A6J6QCK7"/>